<evidence type="ECO:0000256" key="1">
    <source>
        <dbReference type="SAM" id="SignalP"/>
    </source>
</evidence>
<accession>A0A5B8VHD2</accession>
<evidence type="ECO:0000313" key="3">
    <source>
        <dbReference type="Proteomes" id="UP000321291"/>
    </source>
</evidence>
<dbReference type="RefSeq" id="WP_146779941.1">
    <property type="nucleotide sequence ID" value="NZ_CP042434.1"/>
</dbReference>
<organism evidence="2 3">
    <name type="scientific">Arachidicoccus ginsenosidivorans</name>
    <dbReference type="NCBI Taxonomy" id="496057"/>
    <lineage>
        <taxon>Bacteria</taxon>
        <taxon>Pseudomonadati</taxon>
        <taxon>Bacteroidota</taxon>
        <taxon>Chitinophagia</taxon>
        <taxon>Chitinophagales</taxon>
        <taxon>Chitinophagaceae</taxon>
        <taxon>Arachidicoccus</taxon>
    </lineage>
</organism>
<dbReference type="AlphaFoldDB" id="A0A5B8VHD2"/>
<dbReference type="OrthoDB" id="1014446at2"/>
<dbReference type="EMBL" id="CP042434">
    <property type="protein sequence ID" value="QEC70679.1"/>
    <property type="molecule type" value="Genomic_DNA"/>
</dbReference>
<protein>
    <submittedName>
        <fullName evidence="2">Uncharacterized protein</fullName>
    </submittedName>
</protein>
<sequence length="262" mass="28523">MKTKATTTSVLSATTILSGLLLFSACSKTPPTNGQRVAPQEFISSTQLSITPGHASGTGINTDFTADGDPQVLYVDGATGQYFTIKDGDTTKAETPTVTMKSDHDYRFQIEFRGEDGLSSNDEYTEEGNEDEGANIHQFFFVPVATGSVKPIDQVNDDGDPLLGYVNLQGLEDHGGLDYQYADKSQDGTKNLMIGLNGYFSVVKAGQTFDLVVDLRHGIQNKFENNYPWYDADFSKASNDVNAPYGATDFATLFHLHIQTVN</sequence>
<keyword evidence="1" id="KW-0732">Signal</keyword>
<feature type="chain" id="PRO_5023026995" evidence="1">
    <location>
        <begin position="28"/>
        <end position="262"/>
    </location>
</feature>
<dbReference type="KEGG" id="agi:FSB73_02200"/>
<evidence type="ECO:0000313" key="2">
    <source>
        <dbReference type="EMBL" id="QEC70679.1"/>
    </source>
</evidence>
<name>A0A5B8VHD2_9BACT</name>
<reference evidence="2 3" key="1">
    <citation type="journal article" date="2017" name="Int. J. Syst. Evol. Microbiol.">
        <title>Arachidicoccus ginsenosidivorans sp. nov., with ginsenoside-converting activity isolated from ginseng cultivating soil.</title>
        <authorList>
            <person name="Siddiqi M.Z."/>
            <person name="Aslam Z."/>
            <person name="Im W.T."/>
        </authorList>
    </citation>
    <scope>NUCLEOTIDE SEQUENCE [LARGE SCALE GENOMIC DNA]</scope>
    <source>
        <strain evidence="2 3">Gsoil 809</strain>
    </source>
</reference>
<feature type="signal peptide" evidence="1">
    <location>
        <begin position="1"/>
        <end position="27"/>
    </location>
</feature>
<dbReference type="PROSITE" id="PS51257">
    <property type="entry name" value="PROKAR_LIPOPROTEIN"/>
    <property type="match status" value="1"/>
</dbReference>
<keyword evidence="3" id="KW-1185">Reference proteome</keyword>
<proteinExistence type="predicted"/>
<gene>
    <name evidence="2" type="ORF">FSB73_02200</name>
</gene>
<dbReference type="Proteomes" id="UP000321291">
    <property type="component" value="Chromosome"/>
</dbReference>